<evidence type="ECO:0008006" key="3">
    <source>
        <dbReference type="Google" id="ProtNLM"/>
    </source>
</evidence>
<name>A0A916RN79_9HYPH</name>
<evidence type="ECO:0000313" key="2">
    <source>
        <dbReference type="Proteomes" id="UP000636264"/>
    </source>
</evidence>
<keyword evidence="2" id="KW-1185">Reference proteome</keyword>
<organism evidence="1 2">
    <name type="scientific">Nitratireductor aestuarii</name>
    <dbReference type="NCBI Taxonomy" id="1735103"/>
    <lineage>
        <taxon>Bacteria</taxon>
        <taxon>Pseudomonadati</taxon>
        <taxon>Pseudomonadota</taxon>
        <taxon>Alphaproteobacteria</taxon>
        <taxon>Hyphomicrobiales</taxon>
        <taxon>Phyllobacteriaceae</taxon>
        <taxon>Nitratireductor</taxon>
    </lineage>
</organism>
<dbReference type="CDD" id="cd00586">
    <property type="entry name" value="4HBT"/>
    <property type="match status" value="1"/>
</dbReference>
<reference evidence="1" key="1">
    <citation type="journal article" date="2014" name="Int. J. Syst. Evol. Microbiol.">
        <title>Complete genome sequence of Corynebacterium casei LMG S-19264T (=DSM 44701T), isolated from a smear-ripened cheese.</title>
        <authorList>
            <consortium name="US DOE Joint Genome Institute (JGI-PGF)"/>
            <person name="Walter F."/>
            <person name="Albersmeier A."/>
            <person name="Kalinowski J."/>
            <person name="Ruckert C."/>
        </authorList>
    </citation>
    <scope>NUCLEOTIDE SEQUENCE</scope>
    <source>
        <strain evidence="1">CGMCC 1.15320</strain>
    </source>
</reference>
<dbReference type="EMBL" id="BMIF01000004">
    <property type="protein sequence ID" value="GGA63500.1"/>
    <property type="molecule type" value="Genomic_DNA"/>
</dbReference>
<dbReference type="Proteomes" id="UP000636264">
    <property type="component" value="Unassembled WGS sequence"/>
</dbReference>
<dbReference type="Pfam" id="PF13279">
    <property type="entry name" value="4HBT_2"/>
    <property type="match status" value="1"/>
</dbReference>
<dbReference type="Gene3D" id="3.10.129.10">
    <property type="entry name" value="Hotdog Thioesterase"/>
    <property type="match status" value="1"/>
</dbReference>
<comment type="caution">
    <text evidence="1">The sequence shown here is derived from an EMBL/GenBank/DDBJ whole genome shotgun (WGS) entry which is preliminary data.</text>
</comment>
<proteinExistence type="predicted"/>
<evidence type="ECO:0000313" key="1">
    <source>
        <dbReference type="EMBL" id="GGA63500.1"/>
    </source>
</evidence>
<dbReference type="SUPFAM" id="SSF54637">
    <property type="entry name" value="Thioesterase/thiol ester dehydrase-isomerase"/>
    <property type="match status" value="1"/>
</dbReference>
<accession>A0A916RN79</accession>
<sequence>MELETAEPNYFIGYEGVVEPEWIDINRHMNVEWYDYVFDAAEHNIIDTIGLTNDYIAANGRTTYRLEKRIRYEKELLEAEQLQVRSRLIFTDERIFKHRHELLNLTRNVRAASAEFVSIHVDLSVRKSARIVDPVILENLRRLARAHAVDQEVSV</sequence>
<protein>
    <recommendedName>
        <fullName evidence="3">Thioesterase</fullName>
    </recommendedName>
</protein>
<reference evidence="1" key="2">
    <citation type="submission" date="2020-09" db="EMBL/GenBank/DDBJ databases">
        <authorList>
            <person name="Sun Q."/>
            <person name="Zhou Y."/>
        </authorList>
    </citation>
    <scope>NUCLEOTIDE SEQUENCE</scope>
    <source>
        <strain evidence="1">CGMCC 1.15320</strain>
    </source>
</reference>
<dbReference type="AlphaFoldDB" id="A0A916RN79"/>
<dbReference type="InterPro" id="IPR029069">
    <property type="entry name" value="HotDog_dom_sf"/>
</dbReference>
<gene>
    <name evidence="1" type="ORF">GCM10011385_16690</name>
</gene>